<dbReference type="RefSeq" id="WP_138925815.1">
    <property type="nucleotide sequence ID" value="NZ_CP034412.1"/>
</dbReference>
<comment type="similarity">
    <text evidence="2">Belongs to the binding-protein-dependent transport system permease family. FecCD subfamily.</text>
</comment>
<feature type="transmembrane region" description="Helical" evidence="8">
    <location>
        <begin position="219"/>
        <end position="237"/>
    </location>
</feature>
<feature type="transmembrane region" description="Helical" evidence="8">
    <location>
        <begin position="96"/>
        <end position="123"/>
    </location>
</feature>
<dbReference type="SUPFAM" id="SSF81345">
    <property type="entry name" value="ABC transporter involved in vitamin B12 uptake, BtuC"/>
    <property type="match status" value="2"/>
</dbReference>
<dbReference type="PANTHER" id="PTHR30472">
    <property type="entry name" value="FERRIC ENTEROBACTIN TRANSPORT SYSTEM PERMEASE PROTEIN"/>
    <property type="match status" value="1"/>
</dbReference>
<organism evidence="9 10">
    <name type="scientific">Glutamicibacter creatinolyticus</name>
    <dbReference type="NCBI Taxonomy" id="162496"/>
    <lineage>
        <taxon>Bacteria</taxon>
        <taxon>Bacillati</taxon>
        <taxon>Actinomycetota</taxon>
        <taxon>Actinomycetes</taxon>
        <taxon>Micrococcales</taxon>
        <taxon>Micrococcaceae</taxon>
        <taxon>Glutamicibacter</taxon>
    </lineage>
</organism>
<evidence type="ECO:0000256" key="3">
    <source>
        <dbReference type="ARBA" id="ARBA00022448"/>
    </source>
</evidence>
<protein>
    <submittedName>
        <fullName evidence="9">Ferric enterobactin transport system permease protein FepG</fullName>
    </submittedName>
</protein>
<evidence type="ECO:0000256" key="1">
    <source>
        <dbReference type="ARBA" id="ARBA00004651"/>
    </source>
</evidence>
<dbReference type="GO" id="GO:0033214">
    <property type="term" value="P:siderophore-iron import into cell"/>
    <property type="evidence" value="ECO:0007669"/>
    <property type="project" value="TreeGrafter"/>
</dbReference>
<keyword evidence="7 8" id="KW-0472">Membrane</keyword>
<gene>
    <name evidence="9" type="ORF">GcLGCM259_0733</name>
</gene>
<feature type="transmembrane region" description="Helical" evidence="8">
    <location>
        <begin position="453"/>
        <end position="474"/>
    </location>
</feature>
<keyword evidence="3" id="KW-0813">Transport</keyword>
<dbReference type="GO" id="GO:0022857">
    <property type="term" value="F:transmembrane transporter activity"/>
    <property type="evidence" value="ECO:0007669"/>
    <property type="project" value="InterPro"/>
</dbReference>
<dbReference type="EMBL" id="CP034412">
    <property type="protein sequence ID" value="QCY46492.1"/>
    <property type="molecule type" value="Genomic_DNA"/>
</dbReference>
<dbReference type="Gene3D" id="1.10.3470.10">
    <property type="entry name" value="ABC transporter involved in vitamin B12 uptake, BtuC"/>
    <property type="match status" value="2"/>
</dbReference>
<comment type="subcellular location">
    <subcellularLocation>
        <location evidence="1">Cell membrane</location>
        <topology evidence="1">Multi-pass membrane protein</topology>
    </subcellularLocation>
</comment>
<feature type="transmembrane region" description="Helical" evidence="8">
    <location>
        <begin position="273"/>
        <end position="292"/>
    </location>
</feature>
<evidence type="ECO:0000313" key="9">
    <source>
        <dbReference type="EMBL" id="QCY46492.1"/>
    </source>
</evidence>
<proteinExistence type="inferred from homology"/>
<dbReference type="AlphaFoldDB" id="A0A5B7WRJ0"/>
<reference evidence="9 10" key="1">
    <citation type="submission" date="2018-12" db="EMBL/GenBank/DDBJ databases">
        <title>Complete Genome Sequence of Glutamicibacter creatinolyticus strain LGCM259,isolated from an abscess of a 12-year-old mare in Italy.</title>
        <authorList>
            <person name="Santos R.G."/>
            <person name="Silva A.L."/>
            <person name="Seyffert N."/>
            <person name="Castro T.L.P."/>
            <person name="Attili A.R."/>
            <person name="Rifici C."/>
            <person name="Mazzullo G."/>
            <person name="Brenig B."/>
            <person name="Venanzi F."/>
            <person name="Azevedo V."/>
        </authorList>
    </citation>
    <scope>NUCLEOTIDE SEQUENCE [LARGE SCALE GENOMIC DNA]</scope>
    <source>
        <strain evidence="9 10">LGCM 259</strain>
    </source>
</reference>
<keyword evidence="6 8" id="KW-1133">Transmembrane helix</keyword>
<keyword evidence="10" id="KW-1185">Reference proteome</keyword>
<dbReference type="InterPro" id="IPR000522">
    <property type="entry name" value="ABC_transptr_permease_BtuC"/>
</dbReference>
<feature type="transmembrane region" description="Helical" evidence="8">
    <location>
        <begin position="135"/>
        <end position="156"/>
    </location>
</feature>
<feature type="transmembrane region" description="Helical" evidence="8">
    <location>
        <begin position="249"/>
        <end position="267"/>
    </location>
</feature>
<evidence type="ECO:0000313" key="10">
    <source>
        <dbReference type="Proteomes" id="UP000307000"/>
    </source>
</evidence>
<accession>A0A5B7WRJ0</accession>
<feature type="transmembrane region" description="Helical" evidence="8">
    <location>
        <begin position="168"/>
        <end position="185"/>
    </location>
</feature>
<dbReference type="GO" id="GO:0005886">
    <property type="term" value="C:plasma membrane"/>
    <property type="evidence" value="ECO:0007669"/>
    <property type="project" value="UniProtKB-SubCell"/>
</dbReference>
<evidence type="ECO:0000256" key="6">
    <source>
        <dbReference type="ARBA" id="ARBA00022989"/>
    </source>
</evidence>
<feature type="transmembrane region" description="Helical" evidence="8">
    <location>
        <begin position="29"/>
        <end position="52"/>
    </location>
</feature>
<dbReference type="Proteomes" id="UP000307000">
    <property type="component" value="Chromosome"/>
</dbReference>
<dbReference type="Pfam" id="PF01032">
    <property type="entry name" value="FecCD"/>
    <property type="match status" value="2"/>
</dbReference>
<keyword evidence="4" id="KW-1003">Cell membrane</keyword>
<feature type="transmembrane region" description="Helical" evidence="8">
    <location>
        <begin position="304"/>
        <end position="323"/>
    </location>
</feature>
<keyword evidence="5 8" id="KW-0812">Transmembrane</keyword>
<feature type="transmembrane region" description="Helical" evidence="8">
    <location>
        <begin position="426"/>
        <end position="446"/>
    </location>
</feature>
<dbReference type="PANTHER" id="PTHR30472:SF24">
    <property type="entry name" value="FERRIC ENTEROBACTIN TRANSPORT SYSTEM PERMEASE PROTEIN FEPG"/>
    <property type="match status" value="1"/>
</dbReference>
<name>A0A5B7WRJ0_9MICC</name>
<evidence type="ECO:0000256" key="2">
    <source>
        <dbReference type="ARBA" id="ARBA00007935"/>
    </source>
</evidence>
<sequence>MVAAFAGAAAVMTLVYLVASIGREGATPIKLALAGAALAVGLTAVTNALLMISRAALDEFRFWQIGVLGTARVSNAVAMGEQTATALGFNLGRMRLLGSIGIVLLAGTATAVAGPIAFVGLIIPHAVRLLIGSDYRWLMPGCLLAGPVLMLAADVLGRLIAPPGEVQAGVMCAALLGGAAAYLFWGREALDPGEVLAVLGGQSVPGTSFIVMEDRLPRLVVGALAGAGFGVSGALFQRWLGNPLASPDVIGVGYGAAAAAIVAMVYFGVNGWAMNAAALAGGLGVAAVIYWLSASGTRTGPRLILAGLAIGAMLQAVIQYLLTQAQLNTAGDAIRWLTGSLSAATWDAATVLGLGLGVVGLVLVPVVVRQLKLLELGEDTAAALGLNVPAARALLVFTAVAMGAIPVAVTGPLAFVAFLAGPISAALTRSAMLTGAVIVVVANFAAANLFAQVSLPVGVITGAFGAPFLLWVLVRANSTGNGG</sequence>
<evidence type="ECO:0000256" key="8">
    <source>
        <dbReference type="SAM" id="Phobius"/>
    </source>
</evidence>
<dbReference type="KEGG" id="gcr:GcLGCM259_0733"/>
<evidence type="ECO:0000256" key="4">
    <source>
        <dbReference type="ARBA" id="ARBA00022475"/>
    </source>
</evidence>
<evidence type="ECO:0000256" key="7">
    <source>
        <dbReference type="ARBA" id="ARBA00023136"/>
    </source>
</evidence>
<feature type="transmembrane region" description="Helical" evidence="8">
    <location>
        <begin position="343"/>
        <end position="368"/>
    </location>
</feature>
<dbReference type="InterPro" id="IPR037294">
    <property type="entry name" value="ABC_BtuC-like"/>
</dbReference>
<feature type="transmembrane region" description="Helical" evidence="8">
    <location>
        <begin position="394"/>
        <end position="420"/>
    </location>
</feature>
<evidence type="ECO:0000256" key="5">
    <source>
        <dbReference type="ARBA" id="ARBA00022692"/>
    </source>
</evidence>